<comment type="caution">
    <text evidence="1">The sequence shown here is derived from an EMBL/GenBank/DDBJ whole genome shotgun (WGS) entry which is preliminary data.</text>
</comment>
<proteinExistence type="predicted"/>
<organism evidence="1 2">
    <name type="scientific">Peptoniphilus olsenii</name>
    <dbReference type="NCBI Taxonomy" id="411570"/>
    <lineage>
        <taxon>Bacteria</taxon>
        <taxon>Bacillati</taxon>
        <taxon>Bacillota</taxon>
        <taxon>Tissierellia</taxon>
        <taxon>Tissierellales</taxon>
        <taxon>Peptoniphilaceae</taxon>
        <taxon>Peptoniphilus</taxon>
    </lineage>
</organism>
<name>A0ABV2J8V2_9FIRM</name>
<dbReference type="Gene3D" id="3.30.2010.20">
    <property type="match status" value="1"/>
</dbReference>
<dbReference type="Proteomes" id="UP001549162">
    <property type="component" value="Unassembled WGS sequence"/>
</dbReference>
<keyword evidence="2" id="KW-1185">Reference proteome</keyword>
<evidence type="ECO:0000313" key="1">
    <source>
        <dbReference type="EMBL" id="MET3617203.1"/>
    </source>
</evidence>
<protein>
    <submittedName>
        <fullName evidence="1">Zn-dependent protease with MMP-like domain</fullName>
    </submittedName>
</protein>
<evidence type="ECO:0000313" key="2">
    <source>
        <dbReference type="Proteomes" id="UP001549162"/>
    </source>
</evidence>
<sequence length="131" mass="15615">MSFEDIYIDRIDEVEELLEEICEEIPEYAYNNLNGGIILSEDVKYHDESVGDSLIILGEYQKSVLGNMITIYYGSIMKMYKFLPREELKEKLEQVLLHEFTHHLEFMANEYGLVIEDNKFLEDYKKRMKNE</sequence>
<dbReference type="Pfam" id="PF06262">
    <property type="entry name" value="Zincin_1"/>
    <property type="match status" value="1"/>
</dbReference>
<reference evidence="1 2" key="1">
    <citation type="submission" date="2024-06" db="EMBL/GenBank/DDBJ databases">
        <title>Genomic Encyclopedia of Type Strains, Phase IV (KMG-IV): sequencing the most valuable type-strain genomes for metagenomic binning, comparative biology and taxonomic classification.</title>
        <authorList>
            <person name="Goeker M."/>
        </authorList>
    </citation>
    <scope>NUCLEOTIDE SEQUENCE [LARGE SCALE GENOMIC DNA]</scope>
    <source>
        <strain evidence="1 2">DSM 21460</strain>
    </source>
</reference>
<dbReference type="InterPro" id="IPR038555">
    <property type="entry name" value="Zincin_1_sf"/>
</dbReference>
<dbReference type="InterPro" id="IPR010428">
    <property type="entry name" value="Zincin_1"/>
</dbReference>
<dbReference type="CDD" id="cd12953">
    <property type="entry name" value="MMP_TTHA0227"/>
    <property type="match status" value="1"/>
</dbReference>
<dbReference type="RefSeq" id="WP_354367420.1">
    <property type="nucleotide sequence ID" value="NZ_JBEPMA010000003.1"/>
</dbReference>
<dbReference type="EMBL" id="JBEPMA010000003">
    <property type="protein sequence ID" value="MET3617203.1"/>
    <property type="molecule type" value="Genomic_DNA"/>
</dbReference>
<accession>A0ABV2J8V2</accession>
<dbReference type="SUPFAM" id="SSF55486">
    <property type="entry name" value="Metalloproteases ('zincins'), catalytic domain"/>
    <property type="match status" value="1"/>
</dbReference>
<gene>
    <name evidence="1" type="ORF">ABID14_000831</name>
</gene>